<gene>
    <name evidence="1" type="ORF">GN244_ATG17928</name>
</gene>
<reference evidence="1" key="1">
    <citation type="submission" date="2020-04" db="EMBL/GenBank/DDBJ databases">
        <title>Hybrid Assembly of Korean Phytophthora infestans isolates.</title>
        <authorList>
            <person name="Prokchorchik M."/>
            <person name="Lee Y."/>
            <person name="Seo J."/>
            <person name="Cho J.-H."/>
            <person name="Park Y.-E."/>
            <person name="Jang D.-C."/>
            <person name="Im J.-S."/>
            <person name="Choi J.-G."/>
            <person name="Park H.-J."/>
            <person name="Lee G.-B."/>
            <person name="Lee Y.-G."/>
            <person name="Hong S.-Y."/>
            <person name="Cho K."/>
            <person name="Sohn K.H."/>
        </authorList>
    </citation>
    <scope>NUCLEOTIDE SEQUENCE</scope>
    <source>
        <strain evidence="1">KR_1_A1</strain>
    </source>
</reference>
<comment type="caution">
    <text evidence="1">The sequence shown here is derived from an EMBL/GenBank/DDBJ whole genome shotgun (WGS) entry which is preliminary data.</text>
</comment>
<dbReference type="Proteomes" id="UP000602510">
    <property type="component" value="Unassembled WGS sequence"/>
</dbReference>
<dbReference type="EMBL" id="WSZM01000701">
    <property type="protein sequence ID" value="KAF4030242.1"/>
    <property type="molecule type" value="Genomic_DNA"/>
</dbReference>
<name>A0A833S7Z6_PHYIN</name>
<dbReference type="AlphaFoldDB" id="A0A833S7Z6"/>
<evidence type="ECO:0000313" key="2">
    <source>
        <dbReference type="Proteomes" id="UP000602510"/>
    </source>
</evidence>
<keyword evidence="2" id="KW-1185">Reference proteome</keyword>
<evidence type="ECO:0000313" key="1">
    <source>
        <dbReference type="EMBL" id="KAF4030242.1"/>
    </source>
</evidence>
<organism evidence="1 2">
    <name type="scientific">Phytophthora infestans</name>
    <name type="common">Potato late blight agent</name>
    <name type="synonym">Botrytis infestans</name>
    <dbReference type="NCBI Taxonomy" id="4787"/>
    <lineage>
        <taxon>Eukaryota</taxon>
        <taxon>Sar</taxon>
        <taxon>Stramenopiles</taxon>
        <taxon>Oomycota</taxon>
        <taxon>Peronosporomycetes</taxon>
        <taxon>Peronosporales</taxon>
        <taxon>Peronosporaceae</taxon>
        <taxon>Phytophthora</taxon>
    </lineage>
</organism>
<accession>A0A833S7Z6</accession>
<protein>
    <submittedName>
        <fullName evidence="1">Uncharacterized protein</fullName>
    </submittedName>
</protein>
<proteinExistence type="predicted"/>
<sequence>MFVLQWGLQTHVTFLNGDAPGTIWCDQDDKLLKNSMDLQPVSELTVADAKRLGVFEGMKAPQSNVCIVERALFLWQEKTFAVLQWGLQTHVTFLNGDAPGTIWCDQDDKLLKNSMDLQPVSELTVADAKRLGVFEGMKAPQSNVCIVERALFLWQEKTFAVLQWGLQTHVTFLNGDAPGTIWCDQDDKLLKNSMDLQPVSELTVADAKRLGVFEGMKAPQSNVCIVERALFLWQEKTFAVLQWGLQTHVTFLNGDAPGTIWCDQDDKLLKNSMDLQPVSELTVADAKRLGVFEGMKAPQSNVCIVERALFLWQEKHLHITTRVDGVILRICRDTDYDKLAVVLQWGLQTHVTFLNGDAPGTIWCDQDDKLLKNSMDLQPVSELTVADAKRLGVFEGMKAPQSNVCIVERALFLWQEKHLQFAFEYYYTGDAPGTIWCDQDDKLLKNSMDLQPVSELTVADAKRLGVFEGMKA</sequence>